<keyword evidence="3" id="KW-1185">Reference proteome</keyword>
<dbReference type="InterPro" id="IPR021354">
    <property type="entry name" value="DUF2975"/>
</dbReference>
<dbReference type="Proteomes" id="UP000051581">
    <property type="component" value="Unassembled WGS sequence"/>
</dbReference>
<keyword evidence="1" id="KW-1133">Transmembrane helix</keyword>
<evidence type="ECO:0000313" key="2">
    <source>
        <dbReference type="EMBL" id="KRK88585.1"/>
    </source>
</evidence>
<sequence>MFNMSKVLDKSLGVISIFLQISLVVVCFSFITPFVYLYYGFTGKMAQNGIVNSSASDFLISPDHIHVTHSQIANFPNIPYSILMAIGITLTVIAIIILFWAIVQIISNIGKKQYFVADNLRRLKNIVIAQIVTVCADPFLAAGNQLSASKLGRINDGLFSATWETLGNDVINLVFFAVIYFLFKLAFNLKEESDLTV</sequence>
<gene>
    <name evidence="2" type="ORF">FD17_GL002456</name>
</gene>
<feature type="transmembrane region" description="Helical" evidence="1">
    <location>
        <begin position="12"/>
        <end position="39"/>
    </location>
</feature>
<feature type="transmembrane region" description="Helical" evidence="1">
    <location>
        <begin position="126"/>
        <end position="146"/>
    </location>
</feature>
<evidence type="ECO:0000256" key="1">
    <source>
        <dbReference type="SAM" id="Phobius"/>
    </source>
</evidence>
<evidence type="ECO:0000313" key="3">
    <source>
        <dbReference type="Proteomes" id="UP000051581"/>
    </source>
</evidence>
<dbReference type="PATRIC" id="fig|1423808.3.peg.2507"/>
<accession>A0A0R1L6S2</accession>
<reference evidence="2 3" key="1">
    <citation type="journal article" date="2015" name="Genome Announc.">
        <title>Expanding the biotechnology potential of lactobacilli through comparative genomics of 213 strains and associated genera.</title>
        <authorList>
            <person name="Sun Z."/>
            <person name="Harris H.M."/>
            <person name="McCann A."/>
            <person name="Guo C."/>
            <person name="Argimon S."/>
            <person name="Zhang W."/>
            <person name="Yang X."/>
            <person name="Jeffery I.B."/>
            <person name="Cooney J.C."/>
            <person name="Kagawa T.F."/>
            <person name="Liu W."/>
            <person name="Song Y."/>
            <person name="Salvetti E."/>
            <person name="Wrobel A."/>
            <person name="Rasinkangas P."/>
            <person name="Parkhill J."/>
            <person name="Rea M.C."/>
            <person name="O'Sullivan O."/>
            <person name="Ritari J."/>
            <person name="Douillard F.P."/>
            <person name="Paul Ross R."/>
            <person name="Yang R."/>
            <person name="Briner A.E."/>
            <person name="Felis G.E."/>
            <person name="de Vos W.M."/>
            <person name="Barrangou R."/>
            <person name="Klaenhammer T.R."/>
            <person name="Caufield P.W."/>
            <person name="Cui Y."/>
            <person name="Zhang H."/>
            <person name="O'Toole P.W."/>
        </authorList>
    </citation>
    <scope>NUCLEOTIDE SEQUENCE [LARGE SCALE GENOMIC DNA]</scope>
    <source>
        <strain evidence="2 3">DSM 19904</strain>
    </source>
</reference>
<dbReference type="AlphaFoldDB" id="A0A0R1L6S2"/>
<organism evidence="2 3">
    <name type="scientific">Lentilactobacillus sunkii DSM 19904</name>
    <dbReference type="NCBI Taxonomy" id="1423808"/>
    <lineage>
        <taxon>Bacteria</taxon>
        <taxon>Bacillati</taxon>
        <taxon>Bacillota</taxon>
        <taxon>Bacilli</taxon>
        <taxon>Lactobacillales</taxon>
        <taxon>Lactobacillaceae</taxon>
        <taxon>Lentilactobacillus</taxon>
    </lineage>
</organism>
<feature type="transmembrane region" description="Helical" evidence="1">
    <location>
        <begin position="82"/>
        <end position="106"/>
    </location>
</feature>
<dbReference type="EMBL" id="AZEA01000008">
    <property type="protein sequence ID" value="KRK88585.1"/>
    <property type="molecule type" value="Genomic_DNA"/>
</dbReference>
<name>A0A0R1L6S2_9LACO</name>
<dbReference type="Pfam" id="PF11188">
    <property type="entry name" value="DUF2975"/>
    <property type="match status" value="1"/>
</dbReference>
<feature type="transmembrane region" description="Helical" evidence="1">
    <location>
        <begin position="166"/>
        <end position="183"/>
    </location>
</feature>
<proteinExistence type="predicted"/>
<comment type="caution">
    <text evidence="2">The sequence shown here is derived from an EMBL/GenBank/DDBJ whole genome shotgun (WGS) entry which is preliminary data.</text>
</comment>
<keyword evidence="1" id="KW-0812">Transmembrane</keyword>
<protein>
    <submittedName>
        <fullName evidence="2">Integral membrane protein</fullName>
    </submittedName>
</protein>
<keyword evidence="1" id="KW-0472">Membrane</keyword>